<dbReference type="Proteomes" id="UP000239874">
    <property type="component" value="Unassembled WGS sequence"/>
</dbReference>
<evidence type="ECO:0000313" key="1">
    <source>
        <dbReference type="EMBL" id="PPJ39682.1"/>
    </source>
</evidence>
<accession>A0A2S6AWQ2</accession>
<name>A0A2S6AWQ2_9NOCA</name>
<dbReference type="EMBL" id="PSZC01000001">
    <property type="protein sequence ID" value="PPJ39682.1"/>
    <property type="molecule type" value="Genomic_DNA"/>
</dbReference>
<evidence type="ECO:0000313" key="2">
    <source>
        <dbReference type="Proteomes" id="UP000239874"/>
    </source>
</evidence>
<sequence>MRGGGRTRHEDPAERLPVAIGIPPQDIWVIGEFTFSTEQWSAGVRRCRNLRILRDVRDDSRGDVDETPARVPVDDIRTYLHSTVSQGDQHSARGRVRRSSGGNFRPPIFILVN</sequence>
<protein>
    <submittedName>
        <fullName evidence="1">Uncharacterized protein</fullName>
    </submittedName>
</protein>
<comment type="caution">
    <text evidence="1">The sequence shown here is derived from an EMBL/GenBank/DDBJ whole genome shotgun (WGS) entry which is preliminary data.</text>
</comment>
<gene>
    <name evidence="1" type="ORF">C5E45_00510</name>
</gene>
<dbReference type="AlphaFoldDB" id="A0A2S6AWQ2"/>
<proteinExistence type="predicted"/>
<organism evidence="1 2">
    <name type="scientific">Nocardia nova</name>
    <dbReference type="NCBI Taxonomy" id="37330"/>
    <lineage>
        <taxon>Bacteria</taxon>
        <taxon>Bacillati</taxon>
        <taxon>Actinomycetota</taxon>
        <taxon>Actinomycetes</taxon>
        <taxon>Mycobacteriales</taxon>
        <taxon>Nocardiaceae</taxon>
        <taxon>Nocardia</taxon>
    </lineage>
</organism>
<reference evidence="1 2" key="1">
    <citation type="submission" date="2018-02" db="EMBL/GenBank/DDBJ databases">
        <title>8 Nocardia nova and 1 Nocardia cyriacigeorgica strain used for evolution to TMP-SMX.</title>
        <authorList>
            <person name="Mehta H."/>
            <person name="Weng J."/>
            <person name="Shamoo Y."/>
        </authorList>
    </citation>
    <scope>NUCLEOTIDE SEQUENCE [LARGE SCALE GENOMIC DNA]</scope>
    <source>
        <strain evidence="1 2">MDA3139</strain>
    </source>
</reference>